<dbReference type="SUPFAM" id="SSF56529">
    <property type="entry name" value="FAH"/>
    <property type="match status" value="1"/>
</dbReference>
<dbReference type="NCBIfam" id="NF007967">
    <property type="entry name" value="PRK10691.1"/>
    <property type="match status" value="1"/>
</dbReference>
<proteinExistence type="predicted"/>
<dbReference type="InterPro" id="IPR036663">
    <property type="entry name" value="Fumarylacetoacetase_C_sf"/>
</dbReference>
<keyword evidence="4" id="KW-1185">Reference proteome</keyword>
<dbReference type="Gene3D" id="3.90.850.10">
    <property type="entry name" value="Fumarylacetoacetase-like, C-terminal domain"/>
    <property type="match status" value="1"/>
</dbReference>
<dbReference type="RefSeq" id="WP_008843390.1">
    <property type="nucleotide sequence ID" value="NZ_BAEN01000021.1"/>
</dbReference>
<feature type="domain" description="Fumarylacetoacetase-like C-terminal" evidence="2">
    <location>
        <begin position="19"/>
        <end position="218"/>
    </location>
</feature>
<dbReference type="GO" id="GO:0018773">
    <property type="term" value="F:acetylpyruvate hydrolase activity"/>
    <property type="evidence" value="ECO:0007669"/>
    <property type="project" value="TreeGrafter"/>
</dbReference>
<dbReference type="PANTHER" id="PTHR11820:SF7">
    <property type="entry name" value="ACYLPYRUVASE FAHD1, MITOCHONDRIAL"/>
    <property type="match status" value="1"/>
</dbReference>
<dbReference type="GO" id="GO:0046872">
    <property type="term" value="F:metal ion binding"/>
    <property type="evidence" value="ECO:0007669"/>
    <property type="project" value="UniProtKB-KW"/>
</dbReference>
<comment type="caution">
    <text evidence="3">The sequence shown here is derived from an EMBL/GenBank/DDBJ whole genome shotgun (WGS) entry which is preliminary data.</text>
</comment>
<evidence type="ECO:0000259" key="2">
    <source>
        <dbReference type="Pfam" id="PF01557"/>
    </source>
</evidence>
<dbReference type="AlphaFoldDB" id="K6YA81"/>
<dbReference type="PANTHER" id="PTHR11820">
    <property type="entry name" value="ACYLPYRUVASE"/>
    <property type="match status" value="1"/>
</dbReference>
<sequence>MGYVHRDACEKAIELDVGKVVCVGRNYVYHVKELNNEMPQQPLLFMKPATSLCHIQETLLLPHNLGECHNELELAILIQSPLKNANLVDAKKAIWGVGLALDLTLRDLQNELKSKGLPWERAKAFDRACPVSGFVPVREISDLQSLTFQLMINQQVRQQGDASLMIWDICSLLSQISEVFTLLPGDVVLTGTPKGVGPLSKGDVLQMHLGDHLHLHTQVQEAS</sequence>
<dbReference type="OrthoDB" id="9805307at2"/>
<dbReference type="eggNOG" id="COG0179">
    <property type="taxonomic scope" value="Bacteria"/>
</dbReference>
<keyword evidence="1" id="KW-0479">Metal-binding</keyword>
<gene>
    <name evidence="3" type="ORF">GLIP_0930</name>
</gene>
<evidence type="ECO:0000256" key="1">
    <source>
        <dbReference type="ARBA" id="ARBA00022723"/>
    </source>
</evidence>
<dbReference type="Proteomes" id="UP000006334">
    <property type="component" value="Unassembled WGS sequence"/>
</dbReference>
<evidence type="ECO:0000313" key="4">
    <source>
        <dbReference type="Proteomes" id="UP000006334"/>
    </source>
</evidence>
<organism evidence="3 4">
    <name type="scientific">Aliiglaciecola lipolytica E3</name>
    <dbReference type="NCBI Taxonomy" id="1127673"/>
    <lineage>
        <taxon>Bacteria</taxon>
        <taxon>Pseudomonadati</taxon>
        <taxon>Pseudomonadota</taxon>
        <taxon>Gammaproteobacteria</taxon>
        <taxon>Alteromonadales</taxon>
        <taxon>Alteromonadaceae</taxon>
        <taxon>Aliiglaciecola</taxon>
    </lineage>
</organism>
<keyword evidence="3" id="KW-0378">Hydrolase</keyword>
<dbReference type="Pfam" id="PF01557">
    <property type="entry name" value="FAA_hydrolase"/>
    <property type="match status" value="1"/>
</dbReference>
<dbReference type="EMBL" id="BAEN01000021">
    <property type="protein sequence ID" value="GAC13573.1"/>
    <property type="molecule type" value="Genomic_DNA"/>
</dbReference>
<name>K6YA81_9ALTE</name>
<dbReference type="STRING" id="1127673.GLIP_0930"/>
<evidence type="ECO:0000313" key="3">
    <source>
        <dbReference type="EMBL" id="GAC13573.1"/>
    </source>
</evidence>
<accession>K6YA81</accession>
<dbReference type="InterPro" id="IPR011234">
    <property type="entry name" value="Fumarylacetoacetase-like_C"/>
</dbReference>
<reference evidence="3 4" key="1">
    <citation type="journal article" date="2017" name="Antonie Van Leeuwenhoek">
        <title>Rhizobium rhizosphaerae sp. nov., a novel species isolated from rice rhizosphere.</title>
        <authorList>
            <person name="Zhao J.J."/>
            <person name="Zhang J."/>
            <person name="Zhang R.J."/>
            <person name="Zhang C.W."/>
            <person name="Yin H.Q."/>
            <person name="Zhang X.X."/>
        </authorList>
    </citation>
    <scope>NUCLEOTIDE SEQUENCE [LARGE SCALE GENOMIC DNA]</scope>
    <source>
        <strain evidence="3 4">E3</strain>
    </source>
</reference>
<protein>
    <submittedName>
        <fullName evidence="3">Fumarylacetoacetate hydrolase domain-containing protein 1</fullName>
    </submittedName>
</protein>